<dbReference type="InterPro" id="IPR036259">
    <property type="entry name" value="MFS_trans_sf"/>
</dbReference>
<feature type="transmembrane region" description="Helical" evidence="3">
    <location>
        <begin position="156"/>
        <end position="178"/>
    </location>
</feature>
<dbReference type="PROSITE" id="PS50850">
    <property type="entry name" value="MFS"/>
    <property type="match status" value="1"/>
</dbReference>
<keyword evidence="3" id="KW-0812">Transmembrane</keyword>
<accession>A0ABR2Y805</accession>
<dbReference type="InterPro" id="IPR020846">
    <property type="entry name" value="MFS_dom"/>
</dbReference>
<feature type="transmembrane region" description="Helical" evidence="3">
    <location>
        <begin position="338"/>
        <end position="357"/>
    </location>
</feature>
<sequence>MPTVSGSNESILNEDGQQVELATPRSTSSDLAVPTASQQASVAFVSHWKSVIIVASSFAMVFTCCGLNFAFGVFQALYDDMAKQPGTPFTGASTALIDLIGTLSISLMTMGAPFSVAWAKRFSPRWVSFAGGFIFGLSLILASFGTALWHFELTQGLLLGIGTCMPYMVAVTVAPAWFTARRGLAMGIILSGTGVGGLIWAPVVRALIDAIGFRNTLRVSGAVSFVLISLSSAAMSWEPQTLARINVENASRTGRLSGILQVPLVDWHVAKSRRFAAQGLSAMFQAAAYYTPVFFFASYATSMGYSATAGANFTALSNACNAIGKIAIGHFADRMGRLNSLLLTTFISAVITVGFWVPSTVYGSTNDSGGLFIAFAVLYGLFASAYVSLFPASLVEIFGVQHFASVNGVLYMVRGMATLVGTPVGGALIRSGTTIGPQAYINMAILVSVLLFAATAAVSWIRVEAMAGLHGQPSRKWRM</sequence>
<feature type="transmembrane region" description="Helical" evidence="3">
    <location>
        <begin position="51"/>
        <end position="74"/>
    </location>
</feature>
<dbReference type="Gene3D" id="1.20.1250.20">
    <property type="entry name" value="MFS general substrate transporter like domains"/>
    <property type="match status" value="2"/>
</dbReference>
<feature type="transmembrane region" description="Helical" evidence="3">
    <location>
        <begin position="184"/>
        <end position="204"/>
    </location>
</feature>
<comment type="similarity">
    <text evidence="2">Belongs to the major facilitator superfamily. Monocarboxylate porter (TC 2.A.1.13) family.</text>
</comment>
<feature type="domain" description="Major facilitator superfamily (MFS) profile" evidence="4">
    <location>
        <begin position="52"/>
        <end position="466"/>
    </location>
</feature>
<reference evidence="5 6" key="1">
    <citation type="submission" date="2024-02" db="EMBL/GenBank/DDBJ databases">
        <title>First draft genome assembly of two strains of Seiridium cardinale.</title>
        <authorList>
            <person name="Emiliani G."/>
            <person name="Scali E."/>
        </authorList>
    </citation>
    <scope>NUCLEOTIDE SEQUENCE [LARGE SCALE GENOMIC DNA]</scope>
    <source>
        <strain evidence="5 6">BM-138-000479</strain>
    </source>
</reference>
<organism evidence="5 6">
    <name type="scientific">Seiridium cardinale</name>
    <dbReference type="NCBI Taxonomy" id="138064"/>
    <lineage>
        <taxon>Eukaryota</taxon>
        <taxon>Fungi</taxon>
        <taxon>Dikarya</taxon>
        <taxon>Ascomycota</taxon>
        <taxon>Pezizomycotina</taxon>
        <taxon>Sordariomycetes</taxon>
        <taxon>Xylariomycetidae</taxon>
        <taxon>Amphisphaeriales</taxon>
        <taxon>Sporocadaceae</taxon>
        <taxon>Seiridium</taxon>
    </lineage>
</organism>
<evidence type="ECO:0000313" key="6">
    <source>
        <dbReference type="Proteomes" id="UP001465668"/>
    </source>
</evidence>
<feature type="transmembrane region" description="Helical" evidence="3">
    <location>
        <begin position="369"/>
        <end position="389"/>
    </location>
</feature>
<feature type="transmembrane region" description="Helical" evidence="3">
    <location>
        <begin position="95"/>
        <end position="114"/>
    </location>
</feature>
<feature type="transmembrane region" description="Helical" evidence="3">
    <location>
        <begin position="126"/>
        <end position="149"/>
    </location>
</feature>
<evidence type="ECO:0000256" key="3">
    <source>
        <dbReference type="SAM" id="Phobius"/>
    </source>
</evidence>
<dbReference type="InterPro" id="IPR050327">
    <property type="entry name" value="Proton-linked_MCT"/>
</dbReference>
<name>A0ABR2Y805_9PEZI</name>
<dbReference type="PANTHER" id="PTHR11360:SF284">
    <property type="entry name" value="EG:103B4.3 PROTEIN-RELATED"/>
    <property type="match status" value="1"/>
</dbReference>
<evidence type="ECO:0000256" key="2">
    <source>
        <dbReference type="ARBA" id="ARBA00006727"/>
    </source>
</evidence>
<dbReference type="SUPFAM" id="SSF103473">
    <property type="entry name" value="MFS general substrate transporter"/>
    <property type="match status" value="1"/>
</dbReference>
<evidence type="ECO:0000256" key="1">
    <source>
        <dbReference type="ARBA" id="ARBA00004141"/>
    </source>
</evidence>
<comment type="subcellular location">
    <subcellularLocation>
        <location evidence="1">Membrane</location>
        <topology evidence="1">Multi-pass membrane protein</topology>
    </subcellularLocation>
</comment>
<evidence type="ECO:0000259" key="4">
    <source>
        <dbReference type="PROSITE" id="PS50850"/>
    </source>
</evidence>
<dbReference type="Pfam" id="PF07690">
    <property type="entry name" value="MFS_1"/>
    <property type="match status" value="1"/>
</dbReference>
<protein>
    <submittedName>
        <fullName evidence="5">MFS general substrate transporter</fullName>
    </submittedName>
</protein>
<dbReference type="EMBL" id="JARVKM010000002">
    <property type="protein sequence ID" value="KAK9782865.1"/>
    <property type="molecule type" value="Genomic_DNA"/>
</dbReference>
<dbReference type="Proteomes" id="UP001465668">
    <property type="component" value="Unassembled WGS sequence"/>
</dbReference>
<keyword evidence="3" id="KW-0472">Membrane</keyword>
<evidence type="ECO:0000313" key="5">
    <source>
        <dbReference type="EMBL" id="KAK9782865.1"/>
    </source>
</evidence>
<feature type="transmembrane region" description="Helical" evidence="3">
    <location>
        <begin position="216"/>
        <end position="237"/>
    </location>
</feature>
<feature type="transmembrane region" description="Helical" evidence="3">
    <location>
        <begin position="409"/>
        <end position="429"/>
    </location>
</feature>
<keyword evidence="3" id="KW-1133">Transmembrane helix</keyword>
<feature type="transmembrane region" description="Helical" evidence="3">
    <location>
        <begin position="441"/>
        <end position="461"/>
    </location>
</feature>
<dbReference type="InterPro" id="IPR011701">
    <property type="entry name" value="MFS"/>
</dbReference>
<dbReference type="PANTHER" id="PTHR11360">
    <property type="entry name" value="MONOCARBOXYLATE TRANSPORTER"/>
    <property type="match status" value="1"/>
</dbReference>
<gene>
    <name evidence="5" type="ORF">SCAR479_01208</name>
</gene>
<proteinExistence type="inferred from homology"/>
<comment type="caution">
    <text evidence="5">The sequence shown here is derived from an EMBL/GenBank/DDBJ whole genome shotgun (WGS) entry which is preliminary data.</text>
</comment>
<keyword evidence="6" id="KW-1185">Reference proteome</keyword>